<feature type="transmembrane region" description="Helical" evidence="1">
    <location>
        <begin position="130"/>
        <end position="150"/>
    </location>
</feature>
<name>A0ABT8LI15_9BACT</name>
<protein>
    <submittedName>
        <fullName evidence="2">Uncharacterized protein</fullName>
    </submittedName>
</protein>
<gene>
    <name evidence="2" type="ORF">QQ020_30280</name>
</gene>
<accession>A0ABT8LI15</accession>
<sequence length="164" mass="18490">MENFFSKQMSSKDNSELQGIILKKESFDEEAVLAAIWELDKRGQSDDSTELVKNRLLAKLEARKQKKEGPSISKFVVFLVSFLVATLFGAILMSVNLFNEKKTKGIPVVIGFAIIYTLISIVVFDFFAYQFGVVIIVNALGAAIISEFFWKKYFQDKAGEDNPQ</sequence>
<keyword evidence="1" id="KW-0812">Transmembrane</keyword>
<organism evidence="2 3">
    <name type="scientific">Agaribacillus aureus</name>
    <dbReference type="NCBI Taxonomy" id="3051825"/>
    <lineage>
        <taxon>Bacteria</taxon>
        <taxon>Pseudomonadati</taxon>
        <taxon>Bacteroidota</taxon>
        <taxon>Cytophagia</taxon>
        <taxon>Cytophagales</taxon>
        <taxon>Splendidivirgaceae</taxon>
        <taxon>Agaribacillus</taxon>
    </lineage>
</organism>
<reference evidence="2" key="1">
    <citation type="submission" date="2023-06" db="EMBL/GenBank/DDBJ databases">
        <title>Genomic of Agaribacillus aureum.</title>
        <authorList>
            <person name="Wang G."/>
        </authorList>
    </citation>
    <scope>NUCLEOTIDE SEQUENCE</scope>
    <source>
        <strain evidence="2">BMA12</strain>
    </source>
</reference>
<feature type="transmembrane region" description="Helical" evidence="1">
    <location>
        <begin position="105"/>
        <end position="124"/>
    </location>
</feature>
<comment type="caution">
    <text evidence="2">The sequence shown here is derived from an EMBL/GenBank/DDBJ whole genome shotgun (WGS) entry which is preliminary data.</text>
</comment>
<proteinExistence type="predicted"/>
<keyword evidence="3" id="KW-1185">Reference proteome</keyword>
<keyword evidence="1" id="KW-0472">Membrane</keyword>
<dbReference type="Proteomes" id="UP001172083">
    <property type="component" value="Unassembled WGS sequence"/>
</dbReference>
<feature type="transmembrane region" description="Helical" evidence="1">
    <location>
        <begin position="75"/>
        <end position="98"/>
    </location>
</feature>
<evidence type="ECO:0000313" key="3">
    <source>
        <dbReference type="Proteomes" id="UP001172083"/>
    </source>
</evidence>
<keyword evidence="1" id="KW-1133">Transmembrane helix</keyword>
<evidence type="ECO:0000313" key="2">
    <source>
        <dbReference type="EMBL" id="MDN5216395.1"/>
    </source>
</evidence>
<evidence type="ECO:0000256" key="1">
    <source>
        <dbReference type="SAM" id="Phobius"/>
    </source>
</evidence>
<dbReference type="EMBL" id="JAUJEB010000008">
    <property type="protein sequence ID" value="MDN5216395.1"/>
    <property type="molecule type" value="Genomic_DNA"/>
</dbReference>
<dbReference type="RefSeq" id="WP_346761731.1">
    <property type="nucleotide sequence ID" value="NZ_JAUJEB010000008.1"/>
</dbReference>